<gene>
    <name evidence="1" type="ORF">L211DRAFT_844598</name>
</gene>
<dbReference type="OrthoDB" id="5286997at2759"/>
<dbReference type="SUPFAM" id="SSF55729">
    <property type="entry name" value="Acyl-CoA N-acyltransferases (Nat)"/>
    <property type="match status" value="1"/>
</dbReference>
<accession>A0A3N4M3A5</accession>
<organism evidence="1 2">
    <name type="scientific">Terfezia boudieri ATCC MYA-4762</name>
    <dbReference type="NCBI Taxonomy" id="1051890"/>
    <lineage>
        <taxon>Eukaryota</taxon>
        <taxon>Fungi</taxon>
        <taxon>Dikarya</taxon>
        <taxon>Ascomycota</taxon>
        <taxon>Pezizomycotina</taxon>
        <taxon>Pezizomycetes</taxon>
        <taxon>Pezizales</taxon>
        <taxon>Pezizaceae</taxon>
        <taxon>Terfezia</taxon>
    </lineage>
</organism>
<dbReference type="AlphaFoldDB" id="A0A3N4M3A5"/>
<dbReference type="EMBL" id="ML121527">
    <property type="protein sequence ID" value="RPB29653.1"/>
    <property type="molecule type" value="Genomic_DNA"/>
</dbReference>
<evidence type="ECO:0000313" key="2">
    <source>
        <dbReference type="Proteomes" id="UP000267821"/>
    </source>
</evidence>
<reference evidence="1 2" key="1">
    <citation type="journal article" date="2018" name="Nat. Ecol. Evol.">
        <title>Pezizomycetes genomes reveal the molecular basis of ectomycorrhizal truffle lifestyle.</title>
        <authorList>
            <person name="Murat C."/>
            <person name="Payen T."/>
            <person name="Noel B."/>
            <person name="Kuo A."/>
            <person name="Morin E."/>
            <person name="Chen J."/>
            <person name="Kohler A."/>
            <person name="Krizsan K."/>
            <person name="Balestrini R."/>
            <person name="Da Silva C."/>
            <person name="Montanini B."/>
            <person name="Hainaut M."/>
            <person name="Levati E."/>
            <person name="Barry K.W."/>
            <person name="Belfiori B."/>
            <person name="Cichocki N."/>
            <person name="Clum A."/>
            <person name="Dockter R.B."/>
            <person name="Fauchery L."/>
            <person name="Guy J."/>
            <person name="Iotti M."/>
            <person name="Le Tacon F."/>
            <person name="Lindquist E.A."/>
            <person name="Lipzen A."/>
            <person name="Malagnac F."/>
            <person name="Mello A."/>
            <person name="Molinier V."/>
            <person name="Miyauchi S."/>
            <person name="Poulain J."/>
            <person name="Riccioni C."/>
            <person name="Rubini A."/>
            <person name="Sitrit Y."/>
            <person name="Splivallo R."/>
            <person name="Traeger S."/>
            <person name="Wang M."/>
            <person name="Zifcakova L."/>
            <person name="Wipf D."/>
            <person name="Zambonelli A."/>
            <person name="Paolocci F."/>
            <person name="Nowrousian M."/>
            <person name="Ottonello S."/>
            <person name="Baldrian P."/>
            <person name="Spatafora J.W."/>
            <person name="Henrissat B."/>
            <person name="Nagy L.G."/>
            <person name="Aury J.M."/>
            <person name="Wincker P."/>
            <person name="Grigoriev I.V."/>
            <person name="Bonfante P."/>
            <person name="Martin F.M."/>
        </authorList>
    </citation>
    <scope>NUCLEOTIDE SEQUENCE [LARGE SCALE GENOMIC DNA]</scope>
    <source>
        <strain evidence="1 2">ATCC MYA-4762</strain>
    </source>
</reference>
<sequence>MTSRPRSPYLVCRQFHFQGMPGRTIGTRPATLQDLDALAVLAQSAYERCEGGAGHGVYQFCWNKLQNPTVIYKDDLESVFKDENKQIYVLEDTSPPDHELLAAAIIVFQYDAEDGWETLGKSYGPEYARWTHYQNEISQMRREHVHIQDLIVNPQYSHIQTRDPQNPEPFLAKALFHFIYSYPDRVKHASEITAIVPIIIASWLYRRLGFEEVPGEENRKRIYPPVGVTDLGSESGMTYVDVQLLVWRRRAYSP</sequence>
<keyword evidence="2" id="KW-1185">Reference proteome</keyword>
<dbReference type="Proteomes" id="UP000267821">
    <property type="component" value="Unassembled WGS sequence"/>
</dbReference>
<proteinExistence type="predicted"/>
<dbReference type="InterPro" id="IPR016181">
    <property type="entry name" value="Acyl_CoA_acyltransferase"/>
</dbReference>
<name>A0A3N4M3A5_9PEZI</name>
<protein>
    <submittedName>
        <fullName evidence="1">Uncharacterized protein</fullName>
    </submittedName>
</protein>
<evidence type="ECO:0000313" key="1">
    <source>
        <dbReference type="EMBL" id="RPB29653.1"/>
    </source>
</evidence>
<dbReference type="InParanoid" id="A0A3N4M3A5"/>